<evidence type="ECO:0000313" key="7">
    <source>
        <dbReference type="Proteomes" id="UP000313231"/>
    </source>
</evidence>
<organism evidence="6 7">
    <name type="scientific">Nocardioides albidus</name>
    <dbReference type="NCBI Taxonomy" id="1517589"/>
    <lineage>
        <taxon>Bacteria</taxon>
        <taxon>Bacillati</taxon>
        <taxon>Actinomycetota</taxon>
        <taxon>Actinomycetes</taxon>
        <taxon>Propionibacteriales</taxon>
        <taxon>Nocardioidaceae</taxon>
        <taxon>Nocardioides</taxon>
    </lineage>
</organism>
<dbReference type="PROSITE" id="PS01117">
    <property type="entry name" value="HTH_MARR_1"/>
    <property type="match status" value="1"/>
</dbReference>
<evidence type="ECO:0000256" key="1">
    <source>
        <dbReference type="ARBA" id="ARBA00023015"/>
    </source>
</evidence>
<keyword evidence="1" id="KW-0805">Transcription regulation</keyword>
<proteinExistence type="predicted"/>
<dbReference type="Proteomes" id="UP000313231">
    <property type="component" value="Unassembled WGS sequence"/>
</dbReference>
<evidence type="ECO:0000256" key="2">
    <source>
        <dbReference type="ARBA" id="ARBA00023125"/>
    </source>
</evidence>
<dbReference type="Gene3D" id="1.10.10.10">
    <property type="entry name" value="Winged helix-like DNA-binding domain superfamily/Winged helix DNA-binding domain"/>
    <property type="match status" value="1"/>
</dbReference>
<feature type="domain" description="HTH marR-type" evidence="5">
    <location>
        <begin position="29"/>
        <end position="159"/>
    </location>
</feature>
<dbReference type="GO" id="GO:0003677">
    <property type="term" value="F:DNA binding"/>
    <property type="evidence" value="ECO:0007669"/>
    <property type="project" value="UniProtKB-KW"/>
</dbReference>
<comment type="caution">
    <text evidence="6">The sequence shown here is derived from an EMBL/GenBank/DDBJ whole genome shotgun (WGS) entry which is preliminary data.</text>
</comment>
<evidence type="ECO:0000313" key="6">
    <source>
        <dbReference type="EMBL" id="TNM36434.1"/>
    </source>
</evidence>
<dbReference type="SUPFAM" id="SSF46785">
    <property type="entry name" value="Winged helix' DNA-binding domain"/>
    <property type="match status" value="1"/>
</dbReference>
<dbReference type="RefSeq" id="WP_139624619.1">
    <property type="nucleotide sequence ID" value="NZ_VDMP01000027.1"/>
</dbReference>
<dbReference type="InterPro" id="IPR039422">
    <property type="entry name" value="MarR/SlyA-like"/>
</dbReference>
<dbReference type="SMART" id="SM00347">
    <property type="entry name" value="HTH_MARR"/>
    <property type="match status" value="1"/>
</dbReference>
<dbReference type="AlphaFoldDB" id="A0A5C4VKN7"/>
<dbReference type="PANTHER" id="PTHR33164:SF57">
    <property type="entry name" value="MARR-FAMILY TRANSCRIPTIONAL REGULATOR"/>
    <property type="match status" value="1"/>
</dbReference>
<feature type="region of interest" description="Disordered" evidence="4">
    <location>
        <begin position="1"/>
        <end position="22"/>
    </location>
</feature>
<keyword evidence="3" id="KW-0804">Transcription</keyword>
<reference evidence="6 7" key="1">
    <citation type="journal article" date="2016" name="Int. J. Syst. Evol. Microbiol.">
        <title>Nocardioides albidus sp. nov., an actinobacterium isolated from garden soil.</title>
        <authorList>
            <person name="Singh H."/>
            <person name="Du J."/>
            <person name="Trinh H."/>
            <person name="Won K."/>
            <person name="Yang J.E."/>
            <person name="Yin C."/>
            <person name="Kook M."/>
            <person name="Yi T.H."/>
        </authorList>
    </citation>
    <scope>NUCLEOTIDE SEQUENCE [LARGE SCALE GENOMIC DNA]</scope>
    <source>
        <strain evidence="6 7">CCTCC AB 2015297</strain>
    </source>
</reference>
<evidence type="ECO:0000256" key="3">
    <source>
        <dbReference type="ARBA" id="ARBA00023163"/>
    </source>
</evidence>
<name>A0A5C4VKN7_9ACTN</name>
<dbReference type="GO" id="GO:0006950">
    <property type="term" value="P:response to stress"/>
    <property type="evidence" value="ECO:0007669"/>
    <property type="project" value="TreeGrafter"/>
</dbReference>
<evidence type="ECO:0000259" key="5">
    <source>
        <dbReference type="PROSITE" id="PS50995"/>
    </source>
</evidence>
<gene>
    <name evidence="6" type="ORF">FHP29_20050</name>
</gene>
<dbReference type="GO" id="GO:0003700">
    <property type="term" value="F:DNA-binding transcription factor activity"/>
    <property type="evidence" value="ECO:0007669"/>
    <property type="project" value="InterPro"/>
</dbReference>
<dbReference type="PROSITE" id="PS50995">
    <property type="entry name" value="HTH_MARR_2"/>
    <property type="match status" value="1"/>
</dbReference>
<protein>
    <submittedName>
        <fullName evidence="6">Winged helix-turn-helix transcriptional regulator</fullName>
    </submittedName>
</protein>
<dbReference type="InterPro" id="IPR000835">
    <property type="entry name" value="HTH_MarR-typ"/>
</dbReference>
<dbReference type="InterPro" id="IPR036390">
    <property type="entry name" value="WH_DNA-bd_sf"/>
</dbReference>
<keyword evidence="7" id="KW-1185">Reference proteome</keyword>
<dbReference type="InterPro" id="IPR023187">
    <property type="entry name" value="Tscrpt_reg_MarR-type_CS"/>
</dbReference>
<dbReference type="OrthoDB" id="122135at2"/>
<keyword evidence="2" id="KW-0238">DNA-binding</keyword>
<dbReference type="EMBL" id="VDMP01000027">
    <property type="protein sequence ID" value="TNM36434.1"/>
    <property type="molecule type" value="Genomic_DNA"/>
</dbReference>
<accession>A0A5C4VKN7</accession>
<dbReference type="PANTHER" id="PTHR33164">
    <property type="entry name" value="TRANSCRIPTIONAL REGULATOR, MARR FAMILY"/>
    <property type="match status" value="1"/>
</dbReference>
<sequence>MSATTSPSPSPSPTAGATPARASALSDLEVEVGVLIRRVRRVIGERARAVHPDLMPSSYLMLSYVREHGPLRASAMCAVFEIDKGAISRQVQHLIDLGLLDRAPDPQDGRATLLSVSEAGVRRMDAVADERRELLAERLGDWPVEEIRDFAGSLRRYNDALGIPGDR</sequence>
<dbReference type="Pfam" id="PF12802">
    <property type="entry name" value="MarR_2"/>
    <property type="match status" value="1"/>
</dbReference>
<dbReference type="InterPro" id="IPR036388">
    <property type="entry name" value="WH-like_DNA-bd_sf"/>
</dbReference>
<evidence type="ECO:0000256" key="4">
    <source>
        <dbReference type="SAM" id="MobiDB-lite"/>
    </source>
</evidence>